<dbReference type="EMBL" id="RSCJ01000007">
    <property type="protein sequence ID" value="RUR83516.1"/>
    <property type="molecule type" value="Genomic_DNA"/>
</dbReference>
<protein>
    <recommendedName>
        <fullName evidence="1">DUF2087 domain-containing protein</fullName>
    </recommendedName>
</protein>
<gene>
    <name evidence="2" type="ORF">PCC6912_23490</name>
</gene>
<evidence type="ECO:0000313" key="3">
    <source>
        <dbReference type="Proteomes" id="UP000268857"/>
    </source>
</evidence>
<dbReference type="STRING" id="211165.GCA_000317285_04894"/>
<dbReference type="OrthoDB" id="9789954at2"/>
<proteinExistence type="predicted"/>
<evidence type="ECO:0000259" key="1">
    <source>
        <dbReference type="Pfam" id="PF09860"/>
    </source>
</evidence>
<organism evidence="2 3">
    <name type="scientific">Chlorogloeopsis fritschii PCC 6912</name>
    <dbReference type="NCBI Taxonomy" id="211165"/>
    <lineage>
        <taxon>Bacteria</taxon>
        <taxon>Bacillati</taxon>
        <taxon>Cyanobacteriota</taxon>
        <taxon>Cyanophyceae</taxon>
        <taxon>Nostocales</taxon>
        <taxon>Chlorogloeopsidaceae</taxon>
        <taxon>Chlorogloeopsis</taxon>
    </lineage>
</organism>
<comment type="caution">
    <text evidence="2">The sequence shown here is derived from an EMBL/GenBank/DDBJ whole genome shotgun (WGS) entry which is preliminary data.</text>
</comment>
<evidence type="ECO:0000313" key="2">
    <source>
        <dbReference type="EMBL" id="RUR83516.1"/>
    </source>
</evidence>
<accession>A0A433NL41</accession>
<sequence length="95" mass="11350">MMDYLAELKSYLDEQGRVKEWPSKRNRGKFQKLVLEYLATKFEPGVTYTEKEVNALLNQYHTFNDPALLRRELFESKLINRMRDGSAYWCNPLQN</sequence>
<dbReference type="InterPro" id="IPR018656">
    <property type="entry name" value="DUF2087"/>
</dbReference>
<dbReference type="Proteomes" id="UP000268857">
    <property type="component" value="Unassembled WGS sequence"/>
</dbReference>
<dbReference type="AlphaFoldDB" id="A0A433NL41"/>
<keyword evidence="3" id="KW-1185">Reference proteome</keyword>
<dbReference type="RefSeq" id="WP_016874546.1">
    <property type="nucleotide sequence ID" value="NZ_AJLN01000116.1"/>
</dbReference>
<feature type="domain" description="DUF2087" evidence="1">
    <location>
        <begin position="17"/>
        <end position="89"/>
    </location>
</feature>
<reference evidence="2 3" key="1">
    <citation type="journal article" date="2019" name="Genome Biol. Evol.">
        <title>Day and night: Metabolic profiles and evolutionary relationships of six axenic non-marine cyanobacteria.</title>
        <authorList>
            <person name="Will S.E."/>
            <person name="Henke P."/>
            <person name="Boedeker C."/>
            <person name="Huang S."/>
            <person name="Brinkmann H."/>
            <person name="Rohde M."/>
            <person name="Jarek M."/>
            <person name="Friedl T."/>
            <person name="Seufert S."/>
            <person name="Schumacher M."/>
            <person name="Overmann J."/>
            <person name="Neumann-Schaal M."/>
            <person name="Petersen J."/>
        </authorList>
    </citation>
    <scope>NUCLEOTIDE SEQUENCE [LARGE SCALE GENOMIC DNA]</scope>
    <source>
        <strain evidence="2 3">PCC 6912</strain>
    </source>
</reference>
<dbReference type="Pfam" id="PF09860">
    <property type="entry name" value="DUF2087"/>
    <property type="match status" value="1"/>
</dbReference>
<name>A0A433NL41_CHLFR</name>